<sequence length="110" mass="12521">MKKGINYDTGFLPEGGSSRKVFEAETVAREMRVIADELHCQVVRVSGRDPELLDLFEREGVETALWFTFAGYTRLGEADLGSYGVVRMLDETRWEPKEVFHAMAARYARS</sequence>
<name>A0A1M4E6E7_9ACTN</name>
<dbReference type="RefSeq" id="WP_225273704.1">
    <property type="nucleotide sequence ID" value="NZ_CP084058.1"/>
</dbReference>
<accession>A0A1M4E6E7</accession>
<gene>
    <name evidence="1" type="ORF">BN4615_P3935</name>
</gene>
<organism evidence="1">
    <name type="scientific">Nonomuraea gerenzanensis</name>
    <dbReference type="NCBI Taxonomy" id="93944"/>
    <lineage>
        <taxon>Bacteria</taxon>
        <taxon>Bacillati</taxon>
        <taxon>Actinomycetota</taxon>
        <taxon>Actinomycetes</taxon>
        <taxon>Streptosporangiales</taxon>
        <taxon>Streptosporangiaceae</taxon>
        <taxon>Nonomuraea</taxon>
    </lineage>
</organism>
<dbReference type="EMBL" id="LT559118">
    <property type="protein sequence ID" value="SBO94419.1"/>
    <property type="molecule type" value="Genomic_DNA"/>
</dbReference>
<protein>
    <submittedName>
        <fullName evidence="1">Uncharacterized protein</fullName>
    </submittedName>
</protein>
<evidence type="ECO:0000313" key="1">
    <source>
        <dbReference type="EMBL" id="SBO94419.1"/>
    </source>
</evidence>
<dbReference type="AlphaFoldDB" id="A0A1M4E6E7"/>
<proteinExistence type="predicted"/>
<reference evidence="1" key="1">
    <citation type="submission" date="2016-04" db="EMBL/GenBank/DDBJ databases">
        <authorList>
            <person name="Evans L.H."/>
            <person name="Alamgir A."/>
            <person name="Owens N."/>
            <person name="Weber N.D."/>
            <person name="Virtaneva K."/>
            <person name="Barbian K."/>
            <person name="Babar A."/>
            <person name="Rosenke K."/>
        </authorList>
    </citation>
    <scope>NUCLEOTIDE SEQUENCE</scope>
    <source>
        <strain evidence="1">Nono1</strain>
    </source>
</reference>